<dbReference type="PANTHER" id="PTHR22916">
    <property type="entry name" value="GLYCOSYLTRANSFERASE"/>
    <property type="match status" value="1"/>
</dbReference>
<reference evidence="2 3" key="1">
    <citation type="journal article" date="2012" name="J. Bacteriol.">
        <title>Genome Sequence of Gallaecimonas xiamenensis Type Strain 3-C-1.</title>
        <authorList>
            <person name="Lai Q."/>
            <person name="Wang L."/>
            <person name="Wang W."/>
            <person name="Shao Z."/>
        </authorList>
    </citation>
    <scope>NUCLEOTIDE SEQUENCE [LARGE SCALE GENOMIC DNA]</scope>
    <source>
        <strain evidence="2 3">3-C-1</strain>
    </source>
</reference>
<gene>
    <name evidence="2" type="ORF">B3C1_06794</name>
</gene>
<dbReference type="STRING" id="745411.B3C1_06794"/>
<dbReference type="SUPFAM" id="SSF53448">
    <property type="entry name" value="Nucleotide-diphospho-sugar transferases"/>
    <property type="match status" value="1"/>
</dbReference>
<dbReference type="eggNOG" id="COG1216">
    <property type="taxonomic scope" value="Bacteria"/>
</dbReference>
<dbReference type="InterPro" id="IPR001173">
    <property type="entry name" value="Glyco_trans_2-like"/>
</dbReference>
<evidence type="ECO:0000313" key="3">
    <source>
        <dbReference type="Proteomes" id="UP000006755"/>
    </source>
</evidence>
<name>K2JJ92_9GAMM</name>
<protein>
    <submittedName>
        <fullName evidence="2">Family 2 glycosyl transferase</fullName>
    </submittedName>
</protein>
<dbReference type="Gene3D" id="3.90.550.10">
    <property type="entry name" value="Spore Coat Polysaccharide Biosynthesis Protein SpsA, Chain A"/>
    <property type="match status" value="1"/>
</dbReference>
<evidence type="ECO:0000259" key="1">
    <source>
        <dbReference type="Pfam" id="PF00535"/>
    </source>
</evidence>
<feature type="domain" description="Glycosyltransferase 2-like" evidence="1">
    <location>
        <begin position="4"/>
        <end position="154"/>
    </location>
</feature>
<keyword evidence="2" id="KW-0808">Transferase</keyword>
<keyword evidence="3" id="KW-1185">Reference proteome</keyword>
<dbReference type="RefSeq" id="WP_008483783.1">
    <property type="nucleotide sequence ID" value="NZ_AMRI01000008.1"/>
</dbReference>
<sequence length="284" mass="32002">MKLSIILATCNRSDIIHFMLDSISKIEISNDFILELLVIDQSFDDKTFNVIQSYANSLDILYIHALRRGLSHSRNIGLLLATGDIVCFGDDDCTYPTNLLESLKKYSFSTQDSIVGGGVYIPGTATLTKYTRKSECTSINQLNMAKLITSISIFINKNSIDEVGVTFDERLGLGAEFSSCEELDFVYRLLSSGVKGIYDPSLAVFHAEPEGYSEEKTFSYAKGHGAYCRKLLSSSNFSALQYVFLKFMKTLAKIPLQLISGHQYHAMKYFKGFLYGFRRYKRND</sequence>
<dbReference type="EMBL" id="AMRI01000008">
    <property type="protein sequence ID" value="EKE75363.1"/>
    <property type="molecule type" value="Genomic_DNA"/>
</dbReference>
<evidence type="ECO:0000313" key="2">
    <source>
        <dbReference type="EMBL" id="EKE75363.1"/>
    </source>
</evidence>
<dbReference type="Proteomes" id="UP000006755">
    <property type="component" value="Unassembled WGS sequence"/>
</dbReference>
<dbReference type="PANTHER" id="PTHR22916:SF3">
    <property type="entry name" value="UDP-GLCNAC:BETAGAL BETA-1,3-N-ACETYLGLUCOSAMINYLTRANSFERASE-LIKE PROTEIN 1"/>
    <property type="match status" value="1"/>
</dbReference>
<dbReference type="GO" id="GO:0016758">
    <property type="term" value="F:hexosyltransferase activity"/>
    <property type="evidence" value="ECO:0007669"/>
    <property type="project" value="UniProtKB-ARBA"/>
</dbReference>
<dbReference type="OrthoDB" id="9801954at2"/>
<dbReference type="AlphaFoldDB" id="K2JJ92"/>
<comment type="caution">
    <text evidence="2">The sequence shown here is derived from an EMBL/GenBank/DDBJ whole genome shotgun (WGS) entry which is preliminary data.</text>
</comment>
<accession>K2JJ92</accession>
<dbReference type="InterPro" id="IPR029044">
    <property type="entry name" value="Nucleotide-diphossugar_trans"/>
</dbReference>
<dbReference type="Pfam" id="PF00535">
    <property type="entry name" value="Glycos_transf_2"/>
    <property type="match status" value="1"/>
</dbReference>
<proteinExistence type="predicted"/>
<organism evidence="2 3">
    <name type="scientific">Gallaecimonas xiamenensis 3-C-1</name>
    <dbReference type="NCBI Taxonomy" id="745411"/>
    <lineage>
        <taxon>Bacteria</taxon>
        <taxon>Pseudomonadati</taxon>
        <taxon>Pseudomonadota</taxon>
        <taxon>Gammaproteobacteria</taxon>
        <taxon>Enterobacterales</taxon>
        <taxon>Gallaecimonadaceae</taxon>
        <taxon>Gallaecimonas</taxon>
    </lineage>
</organism>